<protein>
    <recommendedName>
        <fullName evidence="5">YtxH-like protein</fullName>
    </recommendedName>
</protein>
<evidence type="ECO:0000313" key="3">
    <source>
        <dbReference type="EMBL" id="GAA1564401.1"/>
    </source>
</evidence>
<evidence type="ECO:0000313" key="4">
    <source>
        <dbReference type="Proteomes" id="UP001500393"/>
    </source>
</evidence>
<proteinExistence type="predicted"/>
<keyword evidence="4" id="KW-1185">Reference proteome</keyword>
<reference evidence="4" key="1">
    <citation type="journal article" date="2019" name="Int. J. Syst. Evol. Microbiol.">
        <title>The Global Catalogue of Microorganisms (GCM) 10K type strain sequencing project: providing services to taxonomists for standard genome sequencing and annotation.</title>
        <authorList>
            <consortium name="The Broad Institute Genomics Platform"/>
            <consortium name="The Broad Institute Genome Sequencing Center for Infectious Disease"/>
            <person name="Wu L."/>
            <person name="Ma J."/>
        </authorList>
    </citation>
    <scope>NUCLEOTIDE SEQUENCE [LARGE SCALE GENOMIC DNA]</scope>
    <source>
        <strain evidence="4">JCM 14969</strain>
    </source>
</reference>
<keyword evidence="2" id="KW-0812">Transmembrane</keyword>
<feature type="region of interest" description="Disordered" evidence="1">
    <location>
        <begin position="46"/>
        <end position="69"/>
    </location>
</feature>
<accession>A0ABP4NQ88</accession>
<evidence type="ECO:0000256" key="2">
    <source>
        <dbReference type="SAM" id="Phobius"/>
    </source>
</evidence>
<keyword evidence="2" id="KW-1133">Transmembrane helix</keyword>
<sequence length="69" mass="7213">MLRKAGDGMSVGKAFGWTFGGLLLGVLAGFAGELFRRQPAAKVQQRYVAPEAAETPDARKPAPAPASAR</sequence>
<evidence type="ECO:0000256" key="1">
    <source>
        <dbReference type="SAM" id="MobiDB-lite"/>
    </source>
</evidence>
<organism evidence="3 4">
    <name type="scientific">Kribbella sancticallisti</name>
    <dbReference type="NCBI Taxonomy" id="460087"/>
    <lineage>
        <taxon>Bacteria</taxon>
        <taxon>Bacillati</taxon>
        <taxon>Actinomycetota</taxon>
        <taxon>Actinomycetes</taxon>
        <taxon>Propionibacteriales</taxon>
        <taxon>Kribbellaceae</taxon>
        <taxon>Kribbella</taxon>
    </lineage>
</organism>
<feature type="transmembrane region" description="Helical" evidence="2">
    <location>
        <begin position="14"/>
        <end position="35"/>
    </location>
</feature>
<evidence type="ECO:0008006" key="5">
    <source>
        <dbReference type="Google" id="ProtNLM"/>
    </source>
</evidence>
<comment type="caution">
    <text evidence="3">The sequence shown here is derived from an EMBL/GenBank/DDBJ whole genome shotgun (WGS) entry which is preliminary data.</text>
</comment>
<dbReference type="EMBL" id="BAAAOS010000017">
    <property type="protein sequence ID" value="GAA1564401.1"/>
    <property type="molecule type" value="Genomic_DNA"/>
</dbReference>
<gene>
    <name evidence="3" type="ORF">GCM10009789_17230</name>
</gene>
<dbReference type="Proteomes" id="UP001500393">
    <property type="component" value="Unassembled WGS sequence"/>
</dbReference>
<keyword evidence="2" id="KW-0472">Membrane</keyword>
<name>A0ABP4NQ88_9ACTN</name>